<protein>
    <submittedName>
        <fullName evidence="4">DUF3944 domain-containing protein</fullName>
    </submittedName>
</protein>
<feature type="domain" description="Ubiquinol-cytochrome c chaperone" evidence="2">
    <location>
        <begin position="57"/>
        <end position="225"/>
    </location>
</feature>
<evidence type="ECO:0000313" key="4">
    <source>
        <dbReference type="EMBL" id="MCE9240844.1"/>
    </source>
</evidence>
<evidence type="ECO:0000256" key="1">
    <source>
        <dbReference type="ARBA" id="ARBA00006436"/>
    </source>
</evidence>
<comment type="caution">
    <text evidence="4">The sequence shown here is derived from an EMBL/GenBank/DDBJ whole genome shotgun (WGS) entry which is preliminary data.</text>
</comment>
<gene>
    <name evidence="4" type="ORF">K0H07_27345</name>
</gene>
<comment type="similarity">
    <text evidence="1">Belongs to the UPF0174 family.</text>
</comment>
<dbReference type="Pfam" id="PF03981">
    <property type="entry name" value="Ubiq_cyt_C_chap"/>
    <property type="match status" value="1"/>
</dbReference>
<dbReference type="EMBL" id="JAHYQA010000033">
    <property type="protein sequence ID" value="MCE9240844.1"/>
    <property type="molecule type" value="Genomic_DNA"/>
</dbReference>
<dbReference type="InterPro" id="IPR025217">
    <property type="entry name" value="DUF3944"/>
</dbReference>
<dbReference type="InterPro" id="IPR021150">
    <property type="entry name" value="Ubiq_cyt_c_chap"/>
</dbReference>
<evidence type="ECO:0000313" key="5">
    <source>
        <dbReference type="Proteomes" id="UP001200544"/>
    </source>
</evidence>
<dbReference type="AlphaFoldDB" id="A0AAW4ZGM6"/>
<sequence>MKILDEDLKFLSSCPNDDLRVLTDYLTTDKDGKYRWCEELTKSQVYQDCYPDKLPMMWSDIAHELQKFGGNTILNAVRGHGIPYHEILIDVCKHMKVNFNKNATIELIEDSLLRTVAEKAIEGMSMEDMEDLIKSANIKTASYSKEAMVTALQIAIRMGGFASYKIAVIVANGVCRALLGRGLSLAMNAGLTRYMAVFAGPIGWLVTAIWTAADLAGPAYRVTIPCCIQIAFMRKMYCLTIEEKREILQLPLL</sequence>
<dbReference type="RefSeq" id="WP_234129454.1">
    <property type="nucleotide sequence ID" value="NZ_JAHYQA010000033.1"/>
</dbReference>
<reference evidence="4" key="1">
    <citation type="submission" date="2021-07" db="EMBL/GenBank/DDBJ databases">
        <title>Comparative genomics of Bacteroides fragilis group isolates reveals species-dependent resistance mechanisms and validates clinical tools for resistance prediction.</title>
        <authorList>
            <person name="Wallace M.J."/>
            <person name="Jean S."/>
            <person name="Wallace M.A."/>
            <person name="Carey-Ann B.D."/>
            <person name="Dantas G."/>
        </authorList>
    </citation>
    <scope>NUCLEOTIDE SEQUENCE</scope>
    <source>
        <strain evidence="4">BJH_160</strain>
    </source>
</reference>
<dbReference type="Proteomes" id="UP001200544">
    <property type="component" value="Unassembled WGS sequence"/>
</dbReference>
<dbReference type="Pfam" id="PF13099">
    <property type="entry name" value="DUF3944"/>
    <property type="match status" value="1"/>
</dbReference>
<evidence type="ECO:0000259" key="2">
    <source>
        <dbReference type="Pfam" id="PF03981"/>
    </source>
</evidence>
<name>A0AAW4ZGM6_BACT4</name>
<evidence type="ECO:0000259" key="3">
    <source>
        <dbReference type="Pfam" id="PF13099"/>
    </source>
</evidence>
<feature type="domain" description="DUF3944" evidence="3">
    <location>
        <begin position="5"/>
        <end position="36"/>
    </location>
</feature>
<proteinExistence type="inferred from homology"/>
<organism evidence="4 5">
    <name type="scientific">Bacteroides thetaiotaomicron</name>
    <dbReference type="NCBI Taxonomy" id="818"/>
    <lineage>
        <taxon>Bacteria</taxon>
        <taxon>Pseudomonadati</taxon>
        <taxon>Bacteroidota</taxon>
        <taxon>Bacteroidia</taxon>
        <taxon>Bacteroidales</taxon>
        <taxon>Bacteroidaceae</taxon>
        <taxon>Bacteroides</taxon>
    </lineage>
</organism>
<accession>A0AAW4ZGM6</accession>